<comment type="caution">
    <text evidence="5">The sequence shown here is derived from an EMBL/GenBank/DDBJ whole genome shotgun (WGS) entry which is preliminary data.</text>
</comment>
<dbReference type="PANTHER" id="PTHR10609">
    <property type="entry name" value="BIOTINIDASE-RELATED"/>
    <property type="match status" value="1"/>
</dbReference>
<dbReference type="InterPro" id="IPR040154">
    <property type="entry name" value="Biotinidase/VNN"/>
</dbReference>
<evidence type="ECO:0000313" key="6">
    <source>
        <dbReference type="Proteomes" id="UP001497623"/>
    </source>
</evidence>
<evidence type="ECO:0000259" key="4">
    <source>
        <dbReference type="PROSITE" id="PS50263"/>
    </source>
</evidence>
<feature type="transmembrane region" description="Helical" evidence="3">
    <location>
        <begin position="7"/>
        <end position="28"/>
    </location>
</feature>
<keyword evidence="3" id="KW-0472">Membrane</keyword>
<protein>
    <recommendedName>
        <fullName evidence="4">CN hydrolase domain-containing protein</fullName>
    </recommendedName>
</protein>
<name>A0AAV2R0F8_MEGNR</name>
<feature type="non-terminal residue" evidence="5">
    <location>
        <position position="1"/>
    </location>
</feature>
<dbReference type="PROSITE" id="PS50263">
    <property type="entry name" value="CN_HYDROLASE"/>
    <property type="match status" value="1"/>
</dbReference>
<feature type="domain" description="CN hydrolase" evidence="4">
    <location>
        <begin position="57"/>
        <end position="330"/>
    </location>
</feature>
<dbReference type="SUPFAM" id="SSF56317">
    <property type="entry name" value="Carbon-nitrogen hydrolase"/>
    <property type="match status" value="1"/>
</dbReference>
<dbReference type="InterPro" id="IPR043957">
    <property type="entry name" value="Vanin_C"/>
</dbReference>
<dbReference type="InterPro" id="IPR003010">
    <property type="entry name" value="C-N_Hydrolase"/>
</dbReference>
<keyword evidence="2" id="KW-0378">Hydrolase</keyword>
<dbReference type="PANTHER" id="PTHR10609:SF14">
    <property type="entry name" value="BIOTINIDASE"/>
    <property type="match status" value="1"/>
</dbReference>
<dbReference type="GO" id="GO:0016787">
    <property type="term" value="F:hydrolase activity"/>
    <property type="evidence" value="ECO:0007669"/>
    <property type="project" value="UniProtKB-KW"/>
</dbReference>
<keyword evidence="6" id="KW-1185">Reference proteome</keyword>
<dbReference type="AlphaFoldDB" id="A0AAV2R0F8"/>
<dbReference type="Pfam" id="PF19018">
    <property type="entry name" value="Vanin_C"/>
    <property type="match status" value="1"/>
</dbReference>
<dbReference type="Gene3D" id="3.60.110.10">
    <property type="entry name" value="Carbon-nitrogen hydrolase"/>
    <property type="match status" value="1"/>
</dbReference>
<comment type="similarity">
    <text evidence="1">Belongs to the carbon-nitrogen hydrolase superfamily. BTD/VNN family.</text>
</comment>
<evidence type="ECO:0000313" key="5">
    <source>
        <dbReference type="EMBL" id="CAL4109699.1"/>
    </source>
</evidence>
<sequence>CQCPKSSYFIMQLQSISLLVIINLVFVVHTLDGSAQRCDVYANMECEVYTANAEIEYVAAVLEYAPSQEGNATQRLRTNAEIFAEYAAQAKMQNVDILVFPEYGLTGTSVPISTEHLLPFSLIVPDPKQAGVPCDYPPGQLYSQALSMLSCTAADLSLYLVVDVTEQVDCSSAGCPDGYYFYNTQVVFDRQGAVVARYRKQHLFYEPGYTPGNEDPETAIFTTDFGVTFTLQICFDVMFDSPGVLNVVNHGIKDVVMSTAWVDELPHLTAPQHFSGWSVGLGVNFLVSGLHQPSHGELGSGIFFGVTGDDPLYVWNATGGNELLVHRVTTYTSEASDLMEDIQANESSTINRRYKPSNYLENEVEALIPDDQYISHEDLSNYTNVVLKTSERDIILIQTACHNELICCTVTYAWPNDDTEEGNYLLLAFSGEITKKNKYTMYTETCSVVYCLSPDIGDCTLVEDMVPSHNSFKVLSLDGSFNTEYVYPSVMTQDMQLYNRSLWTFVEVDYNKEKYPHSIRFESNEAVSNLLSLTMFGRWFEKDVN</sequence>
<evidence type="ECO:0000256" key="3">
    <source>
        <dbReference type="SAM" id="Phobius"/>
    </source>
</evidence>
<reference evidence="5 6" key="1">
    <citation type="submission" date="2024-05" db="EMBL/GenBank/DDBJ databases">
        <authorList>
            <person name="Wallberg A."/>
        </authorList>
    </citation>
    <scope>NUCLEOTIDE SEQUENCE [LARGE SCALE GENOMIC DNA]</scope>
</reference>
<dbReference type="EMBL" id="CAXKWB010014101">
    <property type="protein sequence ID" value="CAL4109699.1"/>
    <property type="molecule type" value="Genomic_DNA"/>
</dbReference>
<keyword evidence="3" id="KW-1133">Transmembrane helix</keyword>
<gene>
    <name evidence="5" type="ORF">MNOR_LOCUS19172</name>
</gene>
<evidence type="ECO:0000256" key="1">
    <source>
        <dbReference type="ARBA" id="ARBA00008225"/>
    </source>
</evidence>
<organism evidence="5 6">
    <name type="scientific">Meganyctiphanes norvegica</name>
    <name type="common">Northern krill</name>
    <name type="synonym">Thysanopoda norvegica</name>
    <dbReference type="NCBI Taxonomy" id="48144"/>
    <lineage>
        <taxon>Eukaryota</taxon>
        <taxon>Metazoa</taxon>
        <taxon>Ecdysozoa</taxon>
        <taxon>Arthropoda</taxon>
        <taxon>Crustacea</taxon>
        <taxon>Multicrustacea</taxon>
        <taxon>Malacostraca</taxon>
        <taxon>Eumalacostraca</taxon>
        <taxon>Eucarida</taxon>
        <taxon>Euphausiacea</taxon>
        <taxon>Euphausiidae</taxon>
        <taxon>Meganyctiphanes</taxon>
    </lineage>
</organism>
<evidence type="ECO:0000256" key="2">
    <source>
        <dbReference type="ARBA" id="ARBA00022801"/>
    </source>
</evidence>
<dbReference type="Proteomes" id="UP001497623">
    <property type="component" value="Unassembled WGS sequence"/>
</dbReference>
<dbReference type="Pfam" id="PF00795">
    <property type="entry name" value="CN_hydrolase"/>
    <property type="match status" value="1"/>
</dbReference>
<accession>A0AAV2R0F8</accession>
<keyword evidence="3" id="KW-0812">Transmembrane</keyword>
<dbReference type="InterPro" id="IPR036526">
    <property type="entry name" value="C-N_Hydrolase_sf"/>
</dbReference>
<proteinExistence type="inferred from homology"/>